<evidence type="ECO:0000256" key="1">
    <source>
        <dbReference type="SAM" id="SignalP"/>
    </source>
</evidence>
<gene>
    <name evidence="2" type="ORF">DSM25559_3043</name>
</gene>
<dbReference type="EMBL" id="FMUE01000007">
    <property type="protein sequence ID" value="SCX27686.1"/>
    <property type="molecule type" value="Genomic_DNA"/>
</dbReference>
<dbReference type="PANTHER" id="PTHR39327">
    <property type="match status" value="1"/>
</dbReference>
<dbReference type="Gene3D" id="3.10.620.30">
    <property type="match status" value="1"/>
</dbReference>
<dbReference type="RefSeq" id="WP_083731491.1">
    <property type="nucleotide sequence ID" value="NZ_FMUE01000007.1"/>
</dbReference>
<evidence type="ECO:0000313" key="3">
    <source>
        <dbReference type="Proteomes" id="UP000187891"/>
    </source>
</evidence>
<evidence type="ECO:0008006" key="4">
    <source>
        <dbReference type="Google" id="ProtNLM"/>
    </source>
</evidence>
<dbReference type="STRING" id="1907666.DSM25559_3043"/>
<accession>A0A1R3TSH1</accession>
<reference evidence="3" key="1">
    <citation type="submission" date="2016-10" db="EMBL/GenBank/DDBJ databases">
        <authorList>
            <person name="Wibberg D."/>
        </authorList>
    </citation>
    <scope>NUCLEOTIDE SEQUENCE [LARGE SCALE GENOMIC DNA]</scope>
</reference>
<organism evidence="2 3">
    <name type="scientific">Agrobacterium rosae</name>
    <dbReference type="NCBI Taxonomy" id="1972867"/>
    <lineage>
        <taxon>Bacteria</taxon>
        <taxon>Pseudomonadati</taxon>
        <taxon>Pseudomonadota</taxon>
        <taxon>Alphaproteobacteria</taxon>
        <taxon>Hyphomicrobiales</taxon>
        <taxon>Rhizobiaceae</taxon>
        <taxon>Rhizobium/Agrobacterium group</taxon>
        <taxon>Agrobacterium</taxon>
    </lineage>
</organism>
<dbReference type="Pfam" id="PF06035">
    <property type="entry name" value="Peptidase_C93"/>
    <property type="match status" value="1"/>
</dbReference>
<dbReference type="Proteomes" id="UP000187891">
    <property type="component" value="Unassembled WGS sequence"/>
</dbReference>
<dbReference type="InterPro" id="IPR010319">
    <property type="entry name" value="Transglutaminase-like_Cys_pept"/>
</dbReference>
<evidence type="ECO:0000313" key="2">
    <source>
        <dbReference type="EMBL" id="SCX27686.1"/>
    </source>
</evidence>
<feature type="chain" id="PRO_5013045714" description="Transglutaminase" evidence="1">
    <location>
        <begin position="23"/>
        <end position="193"/>
    </location>
</feature>
<protein>
    <recommendedName>
        <fullName evidence="4">Transglutaminase</fullName>
    </recommendedName>
</protein>
<keyword evidence="1" id="KW-0732">Signal</keyword>
<sequence length="193" mass="20904">MKISVLAFALLGVATLCSNVSAGQLQATRFIAAPEGFSSACQRYGWLCSAKAGVKMSDSDALALVTKINRQVNAAIRPAEDSVVYGRSNYWTLPKDGRGDCEDYAMAKTKALLDAGFPASKMAMSVVLDRGGNNHAVLMVRLSDGDYILDNMTSSIKSWDRTGYTFLARQNFSNKAAWEVILSGPRAKQFSEI</sequence>
<dbReference type="PANTHER" id="PTHR39327:SF1">
    <property type="entry name" value="BLR5470 PROTEIN"/>
    <property type="match status" value="1"/>
</dbReference>
<feature type="signal peptide" evidence="1">
    <location>
        <begin position="1"/>
        <end position="22"/>
    </location>
</feature>
<name>A0A1R3TSH1_9HYPH</name>
<dbReference type="AlphaFoldDB" id="A0A1R3TSH1"/>
<proteinExistence type="predicted"/>